<proteinExistence type="predicted"/>
<name>A0A2G8T3F1_9BURK</name>
<dbReference type="InterPro" id="IPR021292">
    <property type="entry name" value="DUF2863"/>
</dbReference>
<dbReference type="EMBL" id="PDOB01000010">
    <property type="protein sequence ID" value="PIL40208.1"/>
    <property type="molecule type" value="Genomic_DNA"/>
</dbReference>
<gene>
    <name evidence="1" type="ORF">CR103_08435</name>
</gene>
<accession>A0A2G8T3F1</accession>
<sequence length="406" mass="44455">MPKNKPPVPRKSALAQEEDADVMAQALADLALDIVEGEVDESTVVDAAALRLKEDELARLVRNALRKKNDEVLYSAIEHAKYTDISAWQYLRAHVEEAGATMMIRRDGKPTEEMVAFLVPVFIHSTGGLVLADTFQDTAAFEFLRVSFQQAGLESPDAKVVLISHAYDLQEIDSISYSQLNDMLREVAATMSEKKLVDTPALAASIKGWEGGGFEPLDEAMELRFLLGFARKRADDPFYAVPEDEEEADAFFAARLERYRNWAQQAAPLLQTCLAPPAAALRLNFLYQDLFYGAKAQGMAEMAMLAMMSGINAALVDNGLDAAEVSAIVAPADVDDQMVLRVALYRAGNPVPIASREMPFDLAADLQTEVDDICDALATIGIHALSVALRFGRDGQPQEVLPYSPQ</sequence>
<dbReference type="RefSeq" id="WP_099915550.1">
    <property type="nucleotide sequence ID" value="NZ_BMHS01000011.1"/>
</dbReference>
<evidence type="ECO:0000313" key="1">
    <source>
        <dbReference type="EMBL" id="PIL40208.1"/>
    </source>
</evidence>
<reference evidence="1 2" key="1">
    <citation type="submission" date="2017-10" db="EMBL/GenBank/DDBJ databases">
        <title>Massilia psychrophilum sp. nov., a novel purple-pigmented bacterium isolated from Tianshan glacier, Xinjiang Municipality, China.</title>
        <authorList>
            <person name="Wang H."/>
        </authorList>
    </citation>
    <scope>NUCLEOTIDE SEQUENCE [LARGE SCALE GENOMIC DNA]</scope>
    <source>
        <strain evidence="1 2">JCM 30813</strain>
    </source>
</reference>
<evidence type="ECO:0000313" key="2">
    <source>
        <dbReference type="Proteomes" id="UP000228593"/>
    </source>
</evidence>
<comment type="caution">
    <text evidence="1">The sequence shown here is derived from an EMBL/GenBank/DDBJ whole genome shotgun (WGS) entry which is preliminary data.</text>
</comment>
<dbReference type="Pfam" id="PF11062">
    <property type="entry name" value="DUF2863"/>
    <property type="match status" value="1"/>
</dbReference>
<protein>
    <recommendedName>
        <fullName evidence="3">DUF2863 domain-containing protein</fullName>
    </recommendedName>
</protein>
<evidence type="ECO:0008006" key="3">
    <source>
        <dbReference type="Google" id="ProtNLM"/>
    </source>
</evidence>
<dbReference type="Proteomes" id="UP000228593">
    <property type="component" value="Unassembled WGS sequence"/>
</dbReference>
<dbReference type="AlphaFoldDB" id="A0A2G8T3F1"/>
<keyword evidence="2" id="KW-1185">Reference proteome</keyword>
<dbReference type="OrthoDB" id="8742807at2"/>
<organism evidence="1 2">
    <name type="scientific">Massilia psychrophila</name>
    <dbReference type="NCBI Taxonomy" id="1603353"/>
    <lineage>
        <taxon>Bacteria</taxon>
        <taxon>Pseudomonadati</taxon>
        <taxon>Pseudomonadota</taxon>
        <taxon>Betaproteobacteria</taxon>
        <taxon>Burkholderiales</taxon>
        <taxon>Oxalobacteraceae</taxon>
        <taxon>Telluria group</taxon>
        <taxon>Massilia</taxon>
    </lineage>
</organism>